<evidence type="ECO:0000313" key="5">
    <source>
        <dbReference type="Proteomes" id="UP001230188"/>
    </source>
</evidence>
<dbReference type="PANTHER" id="PTHR21431">
    <property type="entry name" value="PREFOLDIN SUBUNIT 6"/>
    <property type="match status" value="1"/>
</dbReference>
<dbReference type="Proteomes" id="UP001230188">
    <property type="component" value="Unassembled WGS sequence"/>
</dbReference>
<dbReference type="Pfam" id="PF01920">
    <property type="entry name" value="Prefoldin_2"/>
    <property type="match status" value="1"/>
</dbReference>
<dbReference type="AlphaFoldDB" id="A0AAD7XIF2"/>
<sequence length="128" mass="14727">MSEEDMAQYRGLQAQMQQLLQTRAQFAQQDTENQMVRKELEIAGEEATVYKLVGPLLLKQEMVEVKENVGKRLEFIAGEIEKVDRQLETKQKEQKALSDRIVAEQKDMRARAADEARKVFEQQTAAAK</sequence>
<dbReference type="GO" id="GO:0051082">
    <property type="term" value="F:unfolded protein binding"/>
    <property type="evidence" value="ECO:0007669"/>
    <property type="project" value="InterPro"/>
</dbReference>
<organism evidence="4 5">
    <name type="scientific">Chrysophaeum taylorii</name>
    <dbReference type="NCBI Taxonomy" id="2483200"/>
    <lineage>
        <taxon>Eukaryota</taxon>
        <taxon>Sar</taxon>
        <taxon>Stramenopiles</taxon>
        <taxon>Ochrophyta</taxon>
        <taxon>Pelagophyceae</taxon>
        <taxon>Pelagomonadales</taxon>
        <taxon>Pelagomonadaceae</taxon>
        <taxon>Chrysophaeum</taxon>
    </lineage>
</organism>
<dbReference type="InterPro" id="IPR009053">
    <property type="entry name" value="Prefoldin"/>
</dbReference>
<keyword evidence="3" id="KW-0175">Coiled coil</keyword>
<evidence type="ECO:0008006" key="6">
    <source>
        <dbReference type="Google" id="ProtNLM"/>
    </source>
</evidence>
<protein>
    <recommendedName>
        <fullName evidence="6">Prefoldin subunit 6</fullName>
    </recommendedName>
</protein>
<dbReference type="GO" id="GO:0051131">
    <property type="term" value="P:chaperone-mediated protein complex assembly"/>
    <property type="evidence" value="ECO:0007669"/>
    <property type="project" value="TreeGrafter"/>
</dbReference>
<comment type="similarity">
    <text evidence="1">Belongs to the prefoldin subunit beta family.</text>
</comment>
<dbReference type="PANTHER" id="PTHR21431:SF0">
    <property type="entry name" value="PREFOLDIN SUBUNIT 6"/>
    <property type="match status" value="1"/>
</dbReference>
<dbReference type="EMBL" id="JAQMWT010000498">
    <property type="protein sequence ID" value="KAJ8600553.1"/>
    <property type="molecule type" value="Genomic_DNA"/>
</dbReference>
<keyword evidence="2" id="KW-0143">Chaperone</keyword>
<dbReference type="GO" id="GO:0006457">
    <property type="term" value="P:protein folding"/>
    <property type="evidence" value="ECO:0007669"/>
    <property type="project" value="InterPro"/>
</dbReference>
<gene>
    <name evidence="4" type="ORF">CTAYLR_007913</name>
</gene>
<evidence type="ECO:0000256" key="1">
    <source>
        <dbReference type="ARBA" id="ARBA00008045"/>
    </source>
</evidence>
<dbReference type="GO" id="GO:0016272">
    <property type="term" value="C:prefoldin complex"/>
    <property type="evidence" value="ECO:0007669"/>
    <property type="project" value="InterPro"/>
</dbReference>
<dbReference type="GO" id="GO:0051087">
    <property type="term" value="F:protein-folding chaperone binding"/>
    <property type="evidence" value="ECO:0007669"/>
    <property type="project" value="TreeGrafter"/>
</dbReference>
<evidence type="ECO:0000256" key="3">
    <source>
        <dbReference type="SAM" id="Coils"/>
    </source>
</evidence>
<proteinExistence type="inferred from homology"/>
<dbReference type="InterPro" id="IPR002777">
    <property type="entry name" value="PFD_beta-like"/>
</dbReference>
<comment type="caution">
    <text evidence="4">The sequence shown here is derived from an EMBL/GenBank/DDBJ whole genome shotgun (WGS) entry which is preliminary data.</text>
</comment>
<evidence type="ECO:0000313" key="4">
    <source>
        <dbReference type="EMBL" id="KAJ8600553.1"/>
    </source>
</evidence>
<name>A0AAD7XIF2_9STRA</name>
<dbReference type="GO" id="GO:0005737">
    <property type="term" value="C:cytoplasm"/>
    <property type="evidence" value="ECO:0007669"/>
    <property type="project" value="TreeGrafter"/>
</dbReference>
<reference evidence="4" key="1">
    <citation type="submission" date="2023-01" db="EMBL/GenBank/DDBJ databases">
        <title>Metagenome sequencing of chrysophaentin producing Chrysophaeum taylorii.</title>
        <authorList>
            <person name="Davison J."/>
            <person name="Bewley C."/>
        </authorList>
    </citation>
    <scope>NUCLEOTIDE SEQUENCE</scope>
    <source>
        <strain evidence="4">NIES-1699</strain>
    </source>
</reference>
<dbReference type="CDD" id="cd23161">
    <property type="entry name" value="Prefoldin_6"/>
    <property type="match status" value="1"/>
</dbReference>
<evidence type="ECO:0000256" key="2">
    <source>
        <dbReference type="ARBA" id="ARBA00023186"/>
    </source>
</evidence>
<feature type="coiled-coil region" evidence="3">
    <location>
        <begin position="73"/>
        <end position="100"/>
    </location>
</feature>
<dbReference type="SUPFAM" id="SSF46579">
    <property type="entry name" value="Prefoldin"/>
    <property type="match status" value="1"/>
</dbReference>
<accession>A0AAD7XIF2</accession>
<keyword evidence="5" id="KW-1185">Reference proteome</keyword>
<dbReference type="Gene3D" id="1.10.287.370">
    <property type="match status" value="1"/>
</dbReference>